<dbReference type="Proteomes" id="UP000824179">
    <property type="component" value="Unassembled WGS sequence"/>
</dbReference>
<dbReference type="GO" id="GO:0046872">
    <property type="term" value="F:metal ion binding"/>
    <property type="evidence" value="ECO:0007669"/>
    <property type="project" value="UniProtKB-KW"/>
</dbReference>
<dbReference type="InterPro" id="IPR051453">
    <property type="entry name" value="MBL_Glyoxalase_II"/>
</dbReference>
<keyword evidence="4" id="KW-0862">Zinc</keyword>
<feature type="domain" description="Metallo-beta-lactamase" evidence="5">
    <location>
        <begin position="12"/>
        <end position="180"/>
    </location>
</feature>
<keyword evidence="3" id="KW-0378">Hydrolase</keyword>
<organism evidence="6 7">
    <name type="scientific">Candidatus Coproplasma stercoripullorum</name>
    <dbReference type="NCBI Taxonomy" id="2840751"/>
    <lineage>
        <taxon>Bacteria</taxon>
        <taxon>Bacillati</taxon>
        <taxon>Bacillota</taxon>
        <taxon>Clostridia</taxon>
        <taxon>Eubacteriales</taxon>
        <taxon>Candidatus Coproplasma</taxon>
    </lineage>
</organism>
<dbReference type="Pfam" id="PF00753">
    <property type="entry name" value="Lactamase_B"/>
    <property type="match status" value="1"/>
</dbReference>
<evidence type="ECO:0000256" key="3">
    <source>
        <dbReference type="ARBA" id="ARBA00022801"/>
    </source>
</evidence>
<dbReference type="SMART" id="SM00849">
    <property type="entry name" value="Lactamase_B"/>
    <property type="match status" value="1"/>
</dbReference>
<dbReference type="Gene3D" id="3.60.15.10">
    <property type="entry name" value="Ribonuclease Z/Hydroxyacylglutathione hydrolase-like"/>
    <property type="match status" value="1"/>
</dbReference>
<dbReference type="InterPro" id="IPR001279">
    <property type="entry name" value="Metallo-B-lactamas"/>
</dbReference>
<dbReference type="PANTHER" id="PTHR46233">
    <property type="entry name" value="HYDROXYACYLGLUTATHIONE HYDROLASE GLOC"/>
    <property type="match status" value="1"/>
</dbReference>
<dbReference type="SUPFAM" id="SSF56281">
    <property type="entry name" value="Metallo-hydrolase/oxidoreductase"/>
    <property type="match status" value="1"/>
</dbReference>
<name>A0A9D1DBQ2_9FIRM</name>
<evidence type="ECO:0000259" key="5">
    <source>
        <dbReference type="SMART" id="SM00849"/>
    </source>
</evidence>
<dbReference type="AlphaFoldDB" id="A0A9D1DBQ2"/>
<evidence type="ECO:0000256" key="2">
    <source>
        <dbReference type="ARBA" id="ARBA00022723"/>
    </source>
</evidence>
<comment type="caution">
    <text evidence="6">The sequence shown here is derived from an EMBL/GenBank/DDBJ whole genome shotgun (WGS) entry which is preliminary data.</text>
</comment>
<evidence type="ECO:0000313" key="6">
    <source>
        <dbReference type="EMBL" id="HIR40141.1"/>
    </source>
</evidence>
<sequence>MKVYKIYPTGFASNSYIVTADNKTAAVIDCAQEQVYDRCRELGLKPEGVLLTHGHYDHVGGCARFASYNIPIYTTEEEAENMFGDDYNSMGGIIKHFPVYLLSGGQTITVAGIDFKVISTPGHSAGSVCYLAEGCLFTGDTLFRENVGRTDLPSGSWRQLFNSLKKLYVLPGDFTVYSGHGDDTTLSHEREFNPYVKGE</sequence>
<protein>
    <submittedName>
        <fullName evidence="6">MBL fold metallo-hydrolase</fullName>
    </submittedName>
</protein>
<dbReference type="InterPro" id="IPR036866">
    <property type="entry name" value="RibonucZ/Hydroxyglut_hydro"/>
</dbReference>
<evidence type="ECO:0000256" key="1">
    <source>
        <dbReference type="ARBA" id="ARBA00001947"/>
    </source>
</evidence>
<dbReference type="PANTHER" id="PTHR46233:SF3">
    <property type="entry name" value="HYDROXYACYLGLUTATHIONE HYDROLASE GLOC"/>
    <property type="match status" value="1"/>
</dbReference>
<evidence type="ECO:0000313" key="7">
    <source>
        <dbReference type="Proteomes" id="UP000824179"/>
    </source>
</evidence>
<accession>A0A9D1DBQ2</accession>
<dbReference type="GO" id="GO:0016787">
    <property type="term" value="F:hydrolase activity"/>
    <property type="evidence" value="ECO:0007669"/>
    <property type="project" value="UniProtKB-KW"/>
</dbReference>
<reference evidence="6" key="2">
    <citation type="journal article" date="2021" name="PeerJ">
        <title>Extensive microbial diversity within the chicken gut microbiome revealed by metagenomics and culture.</title>
        <authorList>
            <person name="Gilroy R."/>
            <person name="Ravi A."/>
            <person name="Getino M."/>
            <person name="Pursley I."/>
            <person name="Horton D.L."/>
            <person name="Alikhan N.F."/>
            <person name="Baker D."/>
            <person name="Gharbi K."/>
            <person name="Hall N."/>
            <person name="Watson M."/>
            <person name="Adriaenssens E.M."/>
            <person name="Foster-Nyarko E."/>
            <person name="Jarju S."/>
            <person name="Secka A."/>
            <person name="Antonio M."/>
            <person name="Oren A."/>
            <person name="Chaudhuri R.R."/>
            <person name="La Ragione R."/>
            <person name="Hildebrand F."/>
            <person name="Pallen M.J."/>
        </authorList>
    </citation>
    <scope>NUCLEOTIDE SEQUENCE</scope>
    <source>
        <strain evidence="6">ChiW25-3613</strain>
    </source>
</reference>
<comment type="cofactor">
    <cofactor evidence="1">
        <name>Zn(2+)</name>
        <dbReference type="ChEBI" id="CHEBI:29105"/>
    </cofactor>
</comment>
<reference evidence="6" key="1">
    <citation type="submission" date="2020-10" db="EMBL/GenBank/DDBJ databases">
        <authorList>
            <person name="Gilroy R."/>
        </authorList>
    </citation>
    <scope>NUCLEOTIDE SEQUENCE</scope>
    <source>
        <strain evidence="6">ChiW25-3613</strain>
    </source>
</reference>
<dbReference type="CDD" id="cd06262">
    <property type="entry name" value="metallo-hydrolase-like_MBL-fold"/>
    <property type="match status" value="1"/>
</dbReference>
<dbReference type="EMBL" id="DVHB01000127">
    <property type="protein sequence ID" value="HIR40141.1"/>
    <property type="molecule type" value="Genomic_DNA"/>
</dbReference>
<proteinExistence type="predicted"/>
<keyword evidence="2" id="KW-0479">Metal-binding</keyword>
<gene>
    <name evidence="6" type="ORF">IAB90_07160</name>
</gene>
<evidence type="ECO:0000256" key="4">
    <source>
        <dbReference type="ARBA" id="ARBA00022833"/>
    </source>
</evidence>